<dbReference type="Gene3D" id="2.30.30.40">
    <property type="entry name" value="SH3 Domains"/>
    <property type="match status" value="1"/>
</dbReference>
<dbReference type="STRING" id="1073328.SAMN05216294_1286"/>
<evidence type="ECO:0000256" key="1">
    <source>
        <dbReference type="SAM" id="SignalP"/>
    </source>
</evidence>
<dbReference type="EMBL" id="FNMY01000003">
    <property type="protein sequence ID" value="SDW89478.1"/>
    <property type="molecule type" value="Genomic_DNA"/>
</dbReference>
<accession>A0A1H2X9P7</accession>
<organism evidence="2 3">
    <name type="scientific">Flagellimonas zhangzhouensis</name>
    <dbReference type="NCBI Taxonomy" id="1073328"/>
    <lineage>
        <taxon>Bacteria</taxon>
        <taxon>Pseudomonadati</taxon>
        <taxon>Bacteroidota</taxon>
        <taxon>Flavobacteriia</taxon>
        <taxon>Flavobacteriales</taxon>
        <taxon>Flavobacteriaceae</taxon>
        <taxon>Flagellimonas</taxon>
    </lineage>
</organism>
<proteinExistence type="predicted"/>
<reference evidence="3" key="1">
    <citation type="submission" date="2016-10" db="EMBL/GenBank/DDBJ databases">
        <authorList>
            <person name="Varghese N."/>
            <person name="Submissions S."/>
        </authorList>
    </citation>
    <scope>NUCLEOTIDE SEQUENCE [LARGE SCALE GENOMIC DNA]</scope>
    <source>
        <strain evidence="3">DSM 25030</strain>
    </source>
</reference>
<protein>
    <submittedName>
        <fullName evidence="2">SH3 domain-containing protein</fullName>
    </submittedName>
</protein>
<feature type="signal peptide" evidence="1">
    <location>
        <begin position="1"/>
        <end position="19"/>
    </location>
</feature>
<evidence type="ECO:0000313" key="2">
    <source>
        <dbReference type="EMBL" id="SDW89478.1"/>
    </source>
</evidence>
<gene>
    <name evidence="2" type="ORF">SAMN04487892_2665</name>
</gene>
<dbReference type="OrthoDB" id="1418484at2"/>
<dbReference type="Proteomes" id="UP000199592">
    <property type="component" value="Unassembled WGS sequence"/>
</dbReference>
<feature type="chain" id="PRO_5011558463" evidence="1">
    <location>
        <begin position="20"/>
        <end position="218"/>
    </location>
</feature>
<dbReference type="AlphaFoldDB" id="A0A1H2X9P7"/>
<keyword evidence="1" id="KW-0732">Signal</keyword>
<keyword evidence="3" id="KW-1185">Reference proteome</keyword>
<name>A0A1H2X9P7_9FLAO</name>
<sequence>MQRTIFLFCLFLFSFQLSAQETLYPPNPNITDHSLSKFLTELTLAVGKKDKNFILEHIYPSILNSFGGDGGVEEFKEYWNFDRDFSNFWTVMENILLIGGPTFDAEKEPDYYYLPYTFTDWPEQYDAFEHYVVFGTNVNVRDQPSVSDSKVLGQLSYQIVKIAHLNSEDKSEWTKISTIDGQLTGYAYNKFLVSPIGYRLGLYKSENGWMINMLVAGD</sequence>
<evidence type="ECO:0000313" key="3">
    <source>
        <dbReference type="Proteomes" id="UP000199592"/>
    </source>
</evidence>
<dbReference type="RefSeq" id="WP_090293548.1">
    <property type="nucleotide sequence ID" value="NZ_FNKI01000001.1"/>
</dbReference>